<dbReference type="AlphaFoldDB" id="M6VGN0"/>
<proteinExistence type="predicted"/>
<gene>
    <name evidence="2" type="ORF">LEP1GSC172_0294</name>
</gene>
<organism evidence="2 3">
    <name type="scientific">Leptospira noguchii</name>
    <dbReference type="NCBI Taxonomy" id="28182"/>
    <lineage>
        <taxon>Bacteria</taxon>
        <taxon>Pseudomonadati</taxon>
        <taxon>Spirochaetota</taxon>
        <taxon>Spirochaetia</taxon>
        <taxon>Leptospirales</taxon>
        <taxon>Leptospiraceae</taxon>
        <taxon>Leptospira</taxon>
    </lineage>
</organism>
<dbReference type="EMBL" id="AKWD02000057">
    <property type="protein sequence ID" value="EMO52304.1"/>
    <property type="molecule type" value="Genomic_DNA"/>
</dbReference>
<evidence type="ECO:0000313" key="3">
    <source>
        <dbReference type="Proteomes" id="UP000012112"/>
    </source>
</evidence>
<sequence length="45" mass="5283">MHSKIRDKSIRLVFYLPFLRQAIPGIGFLLFKKTKNGEQFPNEFG</sequence>
<comment type="caution">
    <text evidence="2">The sequence shown here is derived from an EMBL/GenBank/DDBJ whole genome shotgun (WGS) entry which is preliminary data.</text>
</comment>
<feature type="transmembrane region" description="Helical" evidence="1">
    <location>
        <begin position="12"/>
        <end position="31"/>
    </location>
</feature>
<evidence type="ECO:0000313" key="2">
    <source>
        <dbReference type="EMBL" id="EMO52304.1"/>
    </source>
</evidence>
<protein>
    <submittedName>
        <fullName evidence="2">Uncharacterized protein</fullName>
    </submittedName>
</protein>
<keyword evidence="1" id="KW-0472">Membrane</keyword>
<name>M6VGN0_9LEPT</name>
<keyword evidence="1" id="KW-0812">Transmembrane</keyword>
<accession>M6VGN0</accession>
<keyword evidence="1" id="KW-1133">Transmembrane helix</keyword>
<evidence type="ECO:0000256" key="1">
    <source>
        <dbReference type="SAM" id="Phobius"/>
    </source>
</evidence>
<dbReference type="Proteomes" id="UP000012112">
    <property type="component" value="Unassembled WGS sequence"/>
</dbReference>
<reference evidence="2 3" key="1">
    <citation type="submission" date="2013-01" db="EMBL/GenBank/DDBJ databases">
        <authorList>
            <person name="Harkins D.M."/>
            <person name="Durkin A.S."/>
            <person name="Brinkac L.M."/>
            <person name="Haft D.H."/>
            <person name="Selengut J.D."/>
            <person name="Sanka R."/>
            <person name="DePew J."/>
            <person name="Purushe J."/>
            <person name="Matthias M.A."/>
            <person name="Vinetz J.M."/>
            <person name="Sutton G.G."/>
            <person name="Nierman W.C."/>
            <person name="Fouts D.E."/>
        </authorList>
    </citation>
    <scope>NUCLEOTIDE SEQUENCE [LARGE SCALE GENOMIC DNA]</scope>
    <source>
        <strain evidence="2 3">HAI1536</strain>
    </source>
</reference>